<organism evidence="7 8">
    <name type="scientific">Penicillium salamii</name>
    <dbReference type="NCBI Taxonomy" id="1612424"/>
    <lineage>
        <taxon>Eukaryota</taxon>
        <taxon>Fungi</taxon>
        <taxon>Dikarya</taxon>
        <taxon>Ascomycota</taxon>
        <taxon>Pezizomycotina</taxon>
        <taxon>Eurotiomycetes</taxon>
        <taxon>Eurotiomycetidae</taxon>
        <taxon>Eurotiales</taxon>
        <taxon>Aspergillaceae</taxon>
        <taxon>Penicillium</taxon>
    </lineage>
</organism>
<keyword evidence="2" id="KW-0597">Phosphoprotein</keyword>
<keyword evidence="1" id="KW-0596">Phosphopantetheine</keyword>
<keyword evidence="4" id="KW-0511">Multifunctional enzyme</keyword>
<protein>
    <recommendedName>
        <fullName evidence="6">Carrier domain-containing protein</fullName>
    </recommendedName>
</protein>
<evidence type="ECO:0000256" key="2">
    <source>
        <dbReference type="ARBA" id="ARBA00022553"/>
    </source>
</evidence>
<dbReference type="Pfam" id="PF23114">
    <property type="entry name" value="NAD-bd_HRPKS_sdrA"/>
    <property type="match status" value="1"/>
</dbReference>
<dbReference type="CDD" id="cd05195">
    <property type="entry name" value="enoyl_red"/>
    <property type="match status" value="1"/>
</dbReference>
<dbReference type="InterPro" id="IPR056501">
    <property type="entry name" value="NAD-bd_HRPKS_sdrA"/>
</dbReference>
<dbReference type="Pfam" id="PF23297">
    <property type="entry name" value="ACP_SdgA_C"/>
    <property type="match status" value="1"/>
</dbReference>
<evidence type="ECO:0000256" key="1">
    <source>
        <dbReference type="ARBA" id="ARBA00022450"/>
    </source>
</evidence>
<dbReference type="GO" id="GO:0006633">
    <property type="term" value="P:fatty acid biosynthetic process"/>
    <property type="evidence" value="ECO:0007669"/>
    <property type="project" value="TreeGrafter"/>
</dbReference>
<keyword evidence="5" id="KW-0012">Acyltransferase</keyword>
<evidence type="ECO:0000313" key="7">
    <source>
        <dbReference type="EMBL" id="CAG8232563.1"/>
    </source>
</evidence>
<gene>
    <name evidence="7" type="ORF">PSALAMII_LOCUS310</name>
</gene>
<dbReference type="PROSITE" id="PS50075">
    <property type="entry name" value="CARRIER"/>
    <property type="match status" value="1"/>
</dbReference>
<dbReference type="Pfam" id="PF08659">
    <property type="entry name" value="KR"/>
    <property type="match status" value="1"/>
</dbReference>
<dbReference type="SMART" id="SM00829">
    <property type="entry name" value="PKS_ER"/>
    <property type="match status" value="1"/>
</dbReference>
<reference evidence="7" key="1">
    <citation type="submission" date="2021-07" db="EMBL/GenBank/DDBJ databases">
        <authorList>
            <person name="Branca A.L. A."/>
        </authorList>
    </citation>
    <scope>NUCLEOTIDE SEQUENCE</scope>
</reference>
<dbReference type="InterPro" id="IPR011032">
    <property type="entry name" value="GroES-like_sf"/>
</dbReference>
<dbReference type="Pfam" id="PF08240">
    <property type="entry name" value="ADH_N"/>
    <property type="match status" value="1"/>
</dbReference>
<evidence type="ECO:0000313" key="8">
    <source>
        <dbReference type="Proteomes" id="UP001152592"/>
    </source>
</evidence>
<dbReference type="PROSITE" id="PS00012">
    <property type="entry name" value="PHOSPHOPANTETHEINE"/>
    <property type="match status" value="1"/>
</dbReference>
<dbReference type="Pfam" id="PF13602">
    <property type="entry name" value="ADH_zinc_N_2"/>
    <property type="match status" value="1"/>
</dbReference>
<dbReference type="InterPro" id="IPR057326">
    <property type="entry name" value="KR_dom"/>
</dbReference>
<keyword evidence="3" id="KW-0521">NADP</keyword>
<dbReference type="Gene3D" id="3.90.180.10">
    <property type="entry name" value="Medium-chain alcohol dehydrogenases, catalytic domain"/>
    <property type="match status" value="1"/>
</dbReference>
<dbReference type="InterPro" id="IPR029063">
    <property type="entry name" value="SAM-dependent_MTases_sf"/>
</dbReference>
<proteinExistence type="predicted"/>
<feature type="domain" description="Carrier" evidence="6">
    <location>
        <begin position="1326"/>
        <end position="1400"/>
    </location>
</feature>
<dbReference type="Gene3D" id="3.40.50.150">
    <property type="entry name" value="Vaccinia Virus protein VP39"/>
    <property type="match status" value="1"/>
</dbReference>
<dbReference type="PANTHER" id="PTHR43775:SF29">
    <property type="entry name" value="ASPERFURANONE POLYKETIDE SYNTHASE AFOG-RELATED"/>
    <property type="match status" value="1"/>
</dbReference>
<dbReference type="Gene3D" id="3.40.50.720">
    <property type="entry name" value="NAD(P)-binding Rossmann-like Domain"/>
    <property type="match status" value="1"/>
</dbReference>
<dbReference type="Gene3D" id="1.10.1200.10">
    <property type="entry name" value="ACP-like"/>
    <property type="match status" value="1"/>
</dbReference>
<evidence type="ECO:0000256" key="5">
    <source>
        <dbReference type="ARBA" id="ARBA00023315"/>
    </source>
</evidence>
<evidence type="ECO:0000256" key="3">
    <source>
        <dbReference type="ARBA" id="ARBA00022857"/>
    </source>
</evidence>
<evidence type="ECO:0000256" key="4">
    <source>
        <dbReference type="ARBA" id="ARBA00023268"/>
    </source>
</evidence>
<dbReference type="InterPro" id="IPR020806">
    <property type="entry name" value="PKS_PP-bd"/>
</dbReference>
<dbReference type="GO" id="GO:0004312">
    <property type="term" value="F:fatty acid synthase activity"/>
    <property type="evidence" value="ECO:0007669"/>
    <property type="project" value="TreeGrafter"/>
</dbReference>
<sequence length="1406" mass="154454">MQSTQLLRSQAGHRRIPASIPIRLDRAWISNTGLNGSSNTPIKVGTKLRHEGRQESTFNITGVGHAAEEVLLRVEGVTFKAIDFQHSTHDESSSQSSKCHRIEWKPDLDLMDESDILKLFKDSVPESSGLGSQYLNMELIITGFISRAESALSKHGKESGAPAQVQPYIDWMKRHMELNQIGKSPFSSEYWQERIQGEDEFVELCTSVEEASKQGKILANIGRSLVEYYRGKYKGQLSHIVDVEQLEGSYEQLFENAPGALGWRAYMDTLAHKHPEMKILEVDGSSGSASHLLMDILASKHPGGNIIPRFSRFEIANSDKSRLSALEMRLGDCSPRVSFKQLDIGGNLGSETLEDNKYDLIVVCLVWINSSRVFGSLAHSNLIGIPSICIYREVFGKHSKYADRLVIIDMVNLEAGRSAFVNGLNESWWISRFPFDILHSASNRKLLDSEDYRSSGHCIGESKWDELLRQSGFSGSDLVFRDYDDLACHEISIMVSTSVPGSTAEVDHISPPVVIVLDPTQPSQQALAQKLDSELQKTFAHSVELWSIKQALPTPMPQDLICVVLLELDSPLLADMDESLFQRLQHLAVGCRKVLWVGSNGGIKESPFNRVVDGLFRVLNSEESRGTFTTLSIENVAFQVNHITRVLEAMESSSHPEIEYVERSGFLQIPRLIEAPRLSHAVSRLRSSKYPARLNWNSTPPLKLAVGSGGTLDGLQFVEDMDRSSPLPADMLEIKVRAVGANFRDVLVMLGRMDQTTLGFECAGIVTRVGKNCTDFQIGDQVVGCNHDSYRTYARLHQAAAIRIPSGISFSHAAAIPTNFVTAWHSLVFIANVQPNETVLIHSGAGGTGQAAIQVAQYLGANVIATVGNEEKKKFLIDRYDIPKYSTINEGQGVDTVLNSLSGEGLLASWESIAPYGRFLEIGKRDILAHGQLDMYHFARNVTFSAVDLALVVQERPHLIGKALRALMPLFSAGTLRVSGPLRVHGVNELEAGFRTLQGGQSSGKIVFEICGHELVDTMITPQSSHSFDPNATYIIAGGLGGLGKSIVRWMVGTGARNLLLLSRSGAQSRDSQAFMRELAGNDVTAFAPPCDITNRSMLEAVLGDVSYSMPPIKGFIQATVVLQDAMFQQMTHSQWVQATAPKIAGTWNMHQLLPSGLDFFIMLSSISSIMGNRGQANYAAANGFMDALAHHRMAHGENSTSLNLGFFLSTGLVAQSSSLKDRYTSKLPFDPVTEVELHDLLSLHCDPCTPRSNEYGCQTIFGVTTPKDVYKRNPDAIYWLEKPAFRHILAVDHAEGAEGGSHEQHNHSQAGKSLSSADSVETAGALLTELLVSKLSKTLGVPEEEIQGERPLHSYGVDSLVAVELRNWFFKEFDADVAIFDMLGGTTIAAVGHLAAGKIFAKRQN</sequence>
<dbReference type="InterPro" id="IPR020843">
    <property type="entry name" value="ER"/>
</dbReference>
<comment type="caution">
    <text evidence="7">The sequence shown here is derived from an EMBL/GenBank/DDBJ whole genome shotgun (WGS) entry which is preliminary data.</text>
</comment>
<dbReference type="SUPFAM" id="SSF51735">
    <property type="entry name" value="NAD(P)-binding Rossmann-fold domains"/>
    <property type="match status" value="2"/>
</dbReference>
<dbReference type="InterPro" id="IPR050091">
    <property type="entry name" value="PKS_NRPS_Biosynth_Enz"/>
</dbReference>
<dbReference type="InterPro" id="IPR013968">
    <property type="entry name" value="PKS_KR"/>
</dbReference>
<dbReference type="Proteomes" id="UP001152592">
    <property type="component" value="Unassembled WGS sequence"/>
</dbReference>
<dbReference type="InterPro" id="IPR009081">
    <property type="entry name" value="PP-bd_ACP"/>
</dbReference>
<dbReference type="InterPro" id="IPR036291">
    <property type="entry name" value="NAD(P)-bd_dom_sf"/>
</dbReference>
<keyword evidence="5" id="KW-0808">Transferase</keyword>
<dbReference type="GO" id="GO:0031177">
    <property type="term" value="F:phosphopantetheine binding"/>
    <property type="evidence" value="ECO:0007669"/>
    <property type="project" value="InterPro"/>
</dbReference>
<dbReference type="SMART" id="SM00823">
    <property type="entry name" value="PKS_PP"/>
    <property type="match status" value="1"/>
</dbReference>
<dbReference type="PANTHER" id="PTHR43775">
    <property type="entry name" value="FATTY ACID SYNTHASE"/>
    <property type="match status" value="1"/>
</dbReference>
<name>A0A9W4I2T2_9EURO</name>
<dbReference type="GO" id="GO:0030639">
    <property type="term" value="P:polyketide biosynthetic process"/>
    <property type="evidence" value="ECO:0007669"/>
    <property type="project" value="UniProtKB-ARBA"/>
</dbReference>
<evidence type="ECO:0000259" key="6">
    <source>
        <dbReference type="PROSITE" id="PS50075"/>
    </source>
</evidence>
<dbReference type="InterPro" id="IPR036736">
    <property type="entry name" value="ACP-like_sf"/>
</dbReference>
<dbReference type="OrthoDB" id="10261375at2759"/>
<dbReference type="InterPro" id="IPR006162">
    <property type="entry name" value="Ppantetheine_attach_site"/>
</dbReference>
<dbReference type="InterPro" id="IPR013154">
    <property type="entry name" value="ADH-like_N"/>
</dbReference>
<dbReference type="GO" id="GO:0016491">
    <property type="term" value="F:oxidoreductase activity"/>
    <property type="evidence" value="ECO:0007669"/>
    <property type="project" value="InterPro"/>
</dbReference>
<dbReference type="EMBL" id="CAJVPD010000011">
    <property type="protein sequence ID" value="CAG8232563.1"/>
    <property type="molecule type" value="Genomic_DNA"/>
</dbReference>
<dbReference type="SMART" id="SM00822">
    <property type="entry name" value="PKS_KR"/>
    <property type="match status" value="1"/>
</dbReference>
<dbReference type="SUPFAM" id="SSF47336">
    <property type="entry name" value="ACP-like"/>
    <property type="match status" value="1"/>
</dbReference>
<accession>A0A9W4I2T2</accession>
<dbReference type="SUPFAM" id="SSF50129">
    <property type="entry name" value="GroES-like"/>
    <property type="match status" value="1"/>
</dbReference>